<keyword evidence="2" id="KW-1185">Reference proteome</keyword>
<dbReference type="KEGG" id="lrs:PX52LOC_01200"/>
<gene>
    <name evidence="1" type="ORF">PX52LOC_01200</name>
</gene>
<accession>A0A5C1A6G4</accession>
<protein>
    <submittedName>
        <fullName evidence="1">Uncharacterized protein</fullName>
    </submittedName>
</protein>
<reference evidence="2" key="1">
    <citation type="submission" date="2019-08" db="EMBL/GenBank/DDBJ databases">
        <title>Limnoglobus roseus gen. nov., sp. nov., a novel freshwater planctomycete with a giant genome from the family Gemmataceae.</title>
        <authorList>
            <person name="Kulichevskaya I.S."/>
            <person name="Naumoff D.G."/>
            <person name="Miroshnikov K."/>
            <person name="Ivanova A."/>
            <person name="Philippov D.A."/>
            <person name="Hakobyan A."/>
            <person name="Rijpstra I.C."/>
            <person name="Sinninghe Damste J.S."/>
            <person name="Liesack W."/>
            <person name="Dedysh S.N."/>
        </authorList>
    </citation>
    <scope>NUCLEOTIDE SEQUENCE [LARGE SCALE GENOMIC DNA]</scope>
    <source>
        <strain evidence="2">PX52</strain>
    </source>
</reference>
<name>A0A5C1A6G4_9BACT</name>
<proteinExistence type="predicted"/>
<dbReference type="AlphaFoldDB" id="A0A5C1A6G4"/>
<organism evidence="1 2">
    <name type="scientific">Limnoglobus roseus</name>
    <dbReference type="NCBI Taxonomy" id="2598579"/>
    <lineage>
        <taxon>Bacteria</taxon>
        <taxon>Pseudomonadati</taxon>
        <taxon>Planctomycetota</taxon>
        <taxon>Planctomycetia</taxon>
        <taxon>Gemmatales</taxon>
        <taxon>Gemmataceae</taxon>
        <taxon>Limnoglobus</taxon>
    </lineage>
</organism>
<dbReference type="RefSeq" id="WP_149109220.1">
    <property type="nucleotide sequence ID" value="NZ_CP042425.1"/>
</dbReference>
<sequence>MTAAEFDAVTIWSLVLRPPRGWDGKTAYLLRDGVIHCNGEAVRAYQFSDGTRLVNNEDLARAMRNGCVT</sequence>
<evidence type="ECO:0000313" key="1">
    <source>
        <dbReference type="EMBL" id="QEL14320.1"/>
    </source>
</evidence>
<evidence type="ECO:0000313" key="2">
    <source>
        <dbReference type="Proteomes" id="UP000324974"/>
    </source>
</evidence>
<dbReference type="EMBL" id="CP042425">
    <property type="protein sequence ID" value="QEL14320.1"/>
    <property type="molecule type" value="Genomic_DNA"/>
</dbReference>
<dbReference type="Proteomes" id="UP000324974">
    <property type="component" value="Chromosome"/>
</dbReference>